<evidence type="ECO:0000313" key="15">
    <source>
        <dbReference type="Proteomes" id="UP000052008"/>
    </source>
</evidence>
<proteinExistence type="inferred from homology"/>
<evidence type="ECO:0000256" key="11">
    <source>
        <dbReference type="SAM" id="Phobius"/>
    </source>
</evidence>
<dbReference type="Pfam" id="PF18075">
    <property type="entry name" value="FtsX_ECD"/>
    <property type="match status" value="1"/>
</dbReference>
<name>A0A0S7WTY4_UNCT6</name>
<dbReference type="InterPro" id="IPR004513">
    <property type="entry name" value="FtsX"/>
</dbReference>
<dbReference type="STRING" id="1703770.AMJ39_03840"/>
<reference evidence="14 15" key="1">
    <citation type="journal article" date="2015" name="Microbiome">
        <title>Genomic resolution of linkages in carbon, nitrogen, and sulfur cycling among widespread estuary sediment bacteria.</title>
        <authorList>
            <person name="Baker B.J."/>
            <person name="Lazar C.S."/>
            <person name="Teske A.P."/>
            <person name="Dick G.J."/>
        </authorList>
    </citation>
    <scope>NUCLEOTIDE SEQUENCE [LARGE SCALE GENOMIC DNA]</scope>
    <source>
        <strain evidence="14">DG_24</strain>
    </source>
</reference>
<dbReference type="InterPro" id="IPR003838">
    <property type="entry name" value="ABC3_permease_C"/>
</dbReference>
<dbReference type="Gene3D" id="3.30.70.3040">
    <property type="match status" value="1"/>
</dbReference>
<feature type="domain" description="ABC3 transporter permease C-terminal" evidence="12">
    <location>
        <begin position="177"/>
        <end position="285"/>
    </location>
</feature>
<evidence type="ECO:0000256" key="6">
    <source>
        <dbReference type="ARBA" id="ARBA00022692"/>
    </source>
</evidence>
<feature type="transmembrane region" description="Helical" evidence="11">
    <location>
        <begin position="262"/>
        <end position="282"/>
    </location>
</feature>
<organism evidence="14 15">
    <name type="scientific">candidate division TA06 bacterium DG_24</name>
    <dbReference type="NCBI Taxonomy" id="1703770"/>
    <lineage>
        <taxon>Bacteria</taxon>
        <taxon>Bacteria division TA06</taxon>
    </lineage>
</organism>
<accession>A0A0S7WTY4</accession>
<evidence type="ECO:0000256" key="7">
    <source>
        <dbReference type="ARBA" id="ARBA00022989"/>
    </source>
</evidence>
<comment type="subcellular location">
    <subcellularLocation>
        <location evidence="1">Cell membrane</location>
        <topology evidence="1">Multi-pass membrane protein</topology>
    </subcellularLocation>
</comment>
<sequence length="286" mass="31102">MNPGAGYALREGLRLLRHNRALSSISVGTIAVSLVFFGVFLIATVHLGGLIDWFREKVEIRVILDERFRADDAPALEERILSLMGVEQATFVSREQALEELRHGLGEDADVIDILDENPLPPSFRVEVFDAYQSPEHMASLGQKLSLFPGVVEVDYGEPWIVRLSRMVRTLIIVDVVLGIIVAASSIFVVSNTIRLAALARRDVIEIMQLVGATDSLVRSPFLVEGSVQGLLGGTIAAAVTALLYHVTISHLGGEPAVRPELFVLLIVFGTVLGLIGSGFSLRKIV</sequence>
<dbReference type="PANTHER" id="PTHR47755:SF1">
    <property type="entry name" value="CELL DIVISION PROTEIN FTSX"/>
    <property type="match status" value="1"/>
</dbReference>
<keyword evidence="6 11" id="KW-0812">Transmembrane</keyword>
<keyword evidence="8 10" id="KW-0472">Membrane</keyword>
<keyword evidence="5 10" id="KW-0132">Cell division</keyword>
<dbReference type="GO" id="GO:0005886">
    <property type="term" value="C:plasma membrane"/>
    <property type="evidence" value="ECO:0007669"/>
    <property type="project" value="UniProtKB-SubCell"/>
</dbReference>
<feature type="transmembrane region" description="Helical" evidence="11">
    <location>
        <begin position="230"/>
        <end position="250"/>
    </location>
</feature>
<evidence type="ECO:0000256" key="1">
    <source>
        <dbReference type="ARBA" id="ARBA00004651"/>
    </source>
</evidence>
<evidence type="ECO:0000256" key="8">
    <source>
        <dbReference type="ARBA" id="ARBA00023136"/>
    </source>
</evidence>
<feature type="transmembrane region" description="Helical" evidence="11">
    <location>
        <begin position="171"/>
        <end position="190"/>
    </location>
</feature>
<dbReference type="Pfam" id="PF02687">
    <property type="entry name" value="FtsX"/>
    <property type="match status" value="1"/>
</dbReference>
<evidence type="ECO:0000256" key="5">
    <source>
        <dbReference type="ARBA" id="ARBA00022618"/>
    </source>
</evidence>
<comment type="caution">
    <text evidence="14">The sequence shown here is derived from an EMBL/GenBank/DDBJ whole genome shotgun (WGS) entry which is preliminary data.</text>
</comment>
<evidence type="ECO:0000256" key="10">
    <source>
        <dbReference type="PIRNR" id="PIRNR003097"/>
    </source>
</evidence>
<evidence type="ECO:0000256" key="4">
    <source>
        <dbReference type="ARBA" id="ARBA00022475"/>
    </source>
</evidence>
<feature type="domain" description="FtsX extracellular" evidence="13">
    <location>
        <begin position="58"/>
        <end position="154"/>
    </location>
</feature>
<dbReference type="PATRIC" id="fig|1703770.3.peg.1589"/>
<dbReference type="GO" id="GO:0051301">
    <property type="term" value="P:cell division"/>
    <property type="evidence" value="ECO:0007669"/>
    <property type="project" value="UniProtKB-KW"/>
</dbReference>
<evidence type="ECO:0000259" key="13">
    <source>
        <dbReference type="Pfam" id="PF18075"/>
    </source>
</evidence>
<comment type="similarity">
    <text evidence="2 10">Belongs to the ABC-4 integral membrane protein family. FtsX subfamily.</text>
</comment>
<evidence type="ECO:0000256" key="9">
    <source>
        <dbReference type="ARBA" id="ARBA00023306"/>
    </source>
</evidence>
<keyword evidence="9 10" id="KW-0131">Cell cycle</keyword>
<protein>
    <recommendedName>
        <fullName evidence="3 10">Cell division protein FtsX</fullName>
    </recommendedName>
</protein>
<dbReference type="AlphaFoldDB" id="A0A0S7WTY4"/>
<gene>
    <name evidence="14" type="ORF">AMJ39_03840</name>
</gene>
<dbReference type="EMBL" id="LIZS01000015">
    <property type="protein sequence ID" value="KPJ53645.1"/>
    <property type="molecule type" value="Genomic_DNA"/>
</dbReference>
<dbReference type="PIRSF" id="PIRSF003097">
    <property type="entry name" value="FtsX"/>
    <property type="match status" value="1"/>
</dbReference>
<dbReference type="Proteomes" id="UP000052008">
    <property type="component" value="Unassembled WGS sequence"/>
</dbReference>
<dbReference type="InterPro" id="IPR040690">
    <property type="entry name" value="FtsX_ECD"/>
</dbReference>
<keyword evidence="7 11" id="KW-1133">Transmembrane helix</keyword>
<evidence type="ECO:0000313" key="14">
    <source>
        <dbReference type="EMBL" id="KPJ53645.1"/>
    </source>
</evidence>
<evidence type="ECO:0000259" key="12">
    <source>
        <dbReference type="Pfam" id="PF02687"/>
    </source>
</evidence>
<evidence type="ECO:0000256" key="3">
    <source>
        <dbReference type="ARBA" id="ARBA00021907"/>
    </source>
</evidence>
<dbReference type="PANTHER" id="PTHR47755">
    <property type="entry name" value="CELL DIVISION PROTEIN FTSX"/>
    <property type="match status" value="1"/>
</dbReference>
<keyword evidence="4 10" id="KW-1003">Cell membrane</keyword>
<evidence type="ECO:0000256" key="2">
    <source>
        <dbReference type="ARBA" id="ARBA00007379"/>
    </source>
</evidence>
<feature type="transmembrane region" description="Helical" evidence="11">
    <location>
        <begin position="25"/>
        <end position="51"/>
    </location>
</feature>